<evidence type="ECO:0000259" key="1">
    <source>
        <dbReference type="SMART" id="SM00829"/>
    </source>
</evidence>
<dbReference type="Proteomes" id="UP001500618">
    <property type="component" value="Unassembled WGS sequence"/>
</dbReference>
<evidence type="ECO:0000313" key="3">
    <source>
        <dbReference type="Proteomes" id="UP001500618"/>
    </source>
</evidence>
<dbReference type="Gene3D" id="3.40.50.720">
    <property type="entry name" value="NAD(P)-binding Rossmann-like Domain"/>
    <property type="match status" value="1"/>
</dbReference>
<evidence type="ECO:0000313" key="2">
    <source>
        <dbReference type="EMBL" id="GAA1709763.1"/>
    </source>
</evidence>
<comment type="caution">
    <text evidence="2">The sequence shown here is derived from an EMBL/GenBank/DDBJ whole genome shotgun (WGS) entry which is preliminary data.</text>
</comment>
<reference evidence="2 3" key="1">
    <citation type="journal article" date="2019" name="Int. J. Syst. Evol. Microbiol.">
        <title>The Global Catalogue of Microorganisms (GCM) 10K type strain sequencing project: providing services to taxonomists for standard genome sequencing and annotation.</title>
        <authorList>
            <consortium name="The Broad Institute Genomics Platform"/>
            <consortium name="The Broad Institute Genome Sequencing Center for Infectious Disease"/>
            <person name="Wu L."/>
            <person name="Ma J."/>
        </authorList>
    </citation>
    <scope>NUCLEOTIDE SEQUENCE [LARGE SCALE GENOMIC DNA]</scope>
    <source>
        <strain evidence="2 3">JCM 14718</strain>
    </source>
</reference>
<feature type="domain" description="Enoyl reductase (ER)" evidence="1">
    <location>
        <begin position="10"/>
        <end position="307"/>
    </location>
</feature>
<accession>A0ABN2IQK4</accession>
<dbReference type="InterPro" id="IPR013154">
    <property type="entry name" value="ADH-like_N"/>
</dbReference>
<dbReference type="SUPFAM" id="SSF50129">
    <property type="entry name" value="GroES-like"/>
    <property type="match status" value="1"/>
</dbReference>
<dbReference type="PANTHER" id="PTHR43677">
    <property type="entry name" value="SHORT-CHAIN DEHYDROGENASE/REDUCTASE"/>
    <property type="match status" value="1"/>
</dbReference>
<dbReference type="SMART" id="SM00829">
    <property type="entry name" value="PKS_ER"/>
    <property type="match status" value="1"/>
</dbReference>
<dbReference type="RefSeq" id="WP_344314340.1">
    <property type="nucleotide sequence ID" value="NZ_BAAANY010000036.1"/>
</dbReference>
<dbReference type="InterPro" id="IPR013149">
    <property type="entry name" value="ADH-like_C"/>
</dbReference>
<keyword evidence="3" id="KW-1185">Reference proteome</keyword>
<proteinExistence type="predicted"/>
<gene>
    <name evidence="2" type="ORF">GCM10009765_68770</name>
</gene>
<dbReference type="Pfam" id="PF08240">
    <property type="entry name" value="ADH_N"/>
    <property type="match status" value="1"/>
</dbReference>
<dbReference type="InterPro" id="IPR036291">
    <property type="entry name" value="NAD(P)-bd_dom_sf"/>
</dbReference>
<dbReference type="Pfam" id="PF00107">
    <property type="entry name" value="ADH_zinc_N"/>
    <property type="match status" value="1"/>
</dbReference>
<sequence length="309" mass="32151">MRAAIIPAFGRPPQVGEWPDPKPLPGQTLIRNRAAAVNPVDLKMASGTYYFGAPEPPYVAGAEGVGEANGVRYWYETGQRGGAFAELTAVDSDHLVALPDGLENAVAATLGVAGLAAWDALARRAALRKGETVLVLGASGAVGAFAVQIARLLGAWKVVAAARDTGTLSPSVRTAADTVVALDGDDLVARLGAAAPAGYDVIIDPLWGLPAQAALACTAENARLVQLGSAAGETVPIAGGIVRKSSTSILGYTIYAIPWEIKREAYRQLAAHAAAGRLVVEWESLPLAEIAEAWELQAHSPHRKLVLEM</sequence>
<dbReference type="InterPro" id="IPR051397">
    <property type="entry name" value="Zn-ADH-like_protein"/>
</dbReference>
<dbReference type="PANTHER" id="PTHR43677:SF11">
    <property type="entry name" value="ZINC-CONTAINING ALCOHOL DEHYDROGENASE"/>
    <property type="match status" value="1"/>
</dbReference>
<name>A0ABN2IQK4_9ACTN</name>
<organism evidence="2 3">
    <name type="scientific">Fodinicola feengrottensis</name>
    <dbReference type="NCBI Taxonomy" id="435914"/>
    <lineage>
        <taxon>Bacteria</taxon>
        <taxon>Bacillati</taxon>
        <taxon>Actinomycetota</taxon>
        <taxon>Actinomycetes</taxon>
        <taxon>Mycobacteriales</taxon>
        <taxon>Fodinicola</taxon>
    </lineage>
</organism>
<dbReference type="SUPFAM" id="SSF51735">
    <property type="entry name" value="NAD(P)-binding Rossmann-fold domains"/>
    <property type="match status" value="1"/>
</dbReference>
<dbReference type="EMBL" id="BAAANY010000036">
    <property type="protein sequence ID" value="GAA1709763.1"/>
    <property type="molecule type" value="Genomic_DNA"/>
</dbReference>
<dbReference type="Gene3D" id="3.90.180.10">
    <property type="entry name" value="Medium-chain alcohol dehydrogenases, catalytic domain"/>
    <property type="match status" value="1"/>
</dbReference>
<dbReference type="InterPro" id="IPR011032">
    <property type="entry name" value="GroES-like_sf"/>
</dbReference>
<dbReference type="InterPro" id="IPR020843">
    <property type="entry name" value="ER"/>
</dbReference>
<protein>
    <submittedName>
        <fullName evidence="2">Zinc-binding dehydrogenase</fullName>
    </submittedName>
</protein>